<dbReference type="InterPro" id="IPR029062">
    <property type="entry name" value="Class_I_gatase-like"/>
</dbReference>
<dbReference type="Pfam" id="PF01965">
    <property type="entry name" value="DJ-1_PfpI"/>
    <property type="match status" value="1"/>
</dbReference>
<evidence type="ECO:0000256" key="2">
    <source>
        <dbReference type="ARBA" id="ARBA00023125"/>
    </source>
</evidence>
<dbReference type="Pfam" id="PF12833">
    <property type="entry name" value="HTH_18"/>
    <property type="match status" value="1"/>
</dbReference>
<dbReference type="PROSITE" id="PS01124">
    <property type="entry name" value="HTH_ARAC_FAMILY_2"/>
    <property type="match status" value="1"/>
</dbReference>
<dbReference type="Proteomes" id="UP000248795">
    <property type="component" value="Unassembled WGS sequence"/>
</dbReference>
<dbReference type="PROSITE" id="PS00041">
    <property type="entry name" value="HTH_ARAC_FAMILY_1"/>
    <property type="match status" value="1"/>
</dbReference>
<keyword evidence="1" id="KW-0805">Transcription regulation</keyword>
<dbReference type="GO" id="GO:0043565">
    <property type="term" value="F:sequence-specific DNA binding"/>
    <property type="evidence" value="ECO:0007669"/>
    <property type="project" value="InterPro"/>
</dbReference>
<proteinExistence type="predicted"/>
<dbReference type="EMBL" id="QKVK01000010">
    <property type="protein sequence ID" value="PZF75432.1"/>
    <property type="molecule type" value="Genomic_DNA"/>
</dbReference>
<evidence type="ECO:0000313" key="5">
    <source>
        <dbReference type="EMBL" id="PZF75432.1"/>
    </source>
</evidence>
<dbReference type="SMART" id="SM00342">
    <property type="entry name" value="HTH_ARAC"/>
    <property type="match status" value="1"/>
</dbReference>
<evidence type="ECO:0000256" key="3">
    <source>
        <dbReference type="ARBA" id="ARBA00023163"/>
    </source>
</evidence>
<dbReference type="InterPro" id="IPR052158">
    <property type="entry name" value="INH-QAR"/>
</dbReference>
<dbReference type="InterPro" id="IPR018062">
    <property type="entry name" value="HTH_AraC-typ_CS"/>
</dbReference>
<keyword evidence="3" id="KW-0804">Transcription</keyword>
<dbReference type="RefSeq" id="WP_111199952.1">
    <property type="nucleotide sequence ID" value="NZ_QKVK01000010.1"/>
</dbReference>
<keyword evidence="2" id="KW-0238">DNA-binding</keyword>
<evidence type="ECO:0000256" key="1">
    <source>
        <dbReference type="ARBA" id="ARBA00023015"/>
    </source>
</evidence>
<keyword evidence="6" id="KW-1185">Reference proteome</keyword>
<protein>
    <submittedName>
        <fullName evidence="5">GlxA family transcriptional regulator</fullName>
    </submittedName>
</protein>
<dbReference type="PANTHER" id="PTHR43130:SF3">
    <property type="entry name" value="HTH-TYPE TRANSCRIPTIONAL REGULATOR RV1931C"/>
    <property type="match status" value="1"/>
</dbReference>
<name>A0A2W2APC3_9HYPH</name>
<reference evidence="6" key="1">
    <citation type="submission" date="2018-06" db="EMBL/GenBank/DDBJ databases">
        <title>Aestuariibacter litoralis strain KCTC 52945T.</title>
        <authorList>
            <person name="Li X."/>
            <person name="Salam N."/>
            <person name="Li J.-L."/>
            <person name="Chen Y.-M."/>
            <person name="Yang Z.-W."/>
            <person name="Zhang L.-Y."/>
            <person name="Han M.-X."/>
            <person name="Xiao M."/>
            <person name="Li W.-J."/>
        </authorList>
    </citation>
    <scope>NUCLEOTIDE SEQUENCE [LARGE SCALE GENOMIC DNA]</scope>
    <source>
        <strain evidence="6">KCTC 52945</strain>
    </source>
</reference>
<dbReference type="GO" id="GO:0003700">
    <property type="term" value="F:DNA-binding transcription factor activity"/>
    <property type="evidence" value="ECO:0007669"/>
    <property type="project" value="InterPro"/>
</dbReference>
<dbReference type="SUPFAM" id="SSF52317">
    <property type="entry name" value="Class I glutamine amidotransferase-like"/>
    <property type="match status" value="1"/>
</dbReference>
<gene>
    <name evidence="5" type="ORF">DK847_18110</name>
</gene>
<dbReference type="SUPFAM" id="SSF46689">
    <property type="entry name" value="Homeodomain-like"/>
    <property type="match status" value="1"/>
</dbReference>
<dbReference type="InterPro" id="IPR002818">
    <property type="entry name" value="DJ-1/PfpI"/>
</dbReference>
<evidence type="ECO:0000313" key="6">
    <source>
        <dbReference type="Proteomes" id="UP000248795"/>
    </source>
</evidence>
<evidence type="ECO:0000259" key="4">
    <source>
        <dbReference type="PROSITE" id="PS01124"/>
    </source>
</evidence>
<dbReference type="Gene3D" id="1.10.10.60">
    <property type="entry name" value="Homeodomain-like"/>
    <property type="match status" value="1"/>
</dbReference>
<dbReference type="CDD" id="cd03136">
    <property type="entry name" value="GATase1_AraC_ArgR_like"/>
    <property type="match status" value="1"/>
</dbReference>
<dbReference type="AlphaFoldDB" id="A0A2W2APC3"/>
<dbReference type="PANTHER" id="PTHR43130">
    <property type="entry name" value="ARAC-FAMILY TRANSCRIPTIONAL REGULATOR"/>
    <property type="match status" value="1"/>
</dbReference>
<sequence>MARYDVAFLLVPKFSMIALYGALEPLRVANRFAGANTFSWRFVSADGQPVAASNDIPISVSGGLADIGKPDMAVISASYEPEKGITRPMLSAVKALARKRVLLAAIDTGPFLLAEAGLLDDYRATCHWESLPGFRESFPRVQAEQALYVTDRDRMTCAGGAAAIDMMLDWIGRLLGRPLAVLVADQLVHYRSAEQPGAARLPAAARYGTTDARLLKIITAMEEQGEDPLDAEELAATASISVRQMERLFAEKLGERPMGFYLKLRLEKAERLITYSTMSMREIAVACGFSSLPLFSRSFRARYGRPPSALRA</sequence>
<dbReference type="InterPro" id="IPR009057">
    <property type="entry name" value="Homeodomain-like_sf"/>
</dbReference>
<comment type="caution">
    <text evidence="5">The sequence shown here is derived from an EMBL/GenBank/DDBJ whole genome shotgun (WGS) entry which is preliminary data.</text>
</comment>
<organism evidence="5 6">
    <name type="scientific">Aestuariivirga litoralis</name>
    <dbReference type="NCBI Taxonomy" id="2650924"/>
    <lineage>
        <taxon>Bacteria</taxon>
        <taxon>Pseudomonadati</taxon>
        <taxon>Pseudomonadota</taxon>
        <taxon>Alphaproteobacteria</taxon>
        <taxon>Hyphomicrobiales</taxon>
        <taxon>Aestuariivirgaceae</taxon>
        <taxon>Aestuariivirga</taxon>
    </lineage>
</organism>
<dbReference type="InterPro" id="IPR018060">
    <property type="entry name" value="HTH_AraC"/>
</dbReference>
<dbReference type="Gene3D" id="3.40.50.880">
    <property type="match status" value="1"/>
</dbReference>
<accession>A0A2W2APC3</accession>
<feature type="domain" description="HTH araC/xylS-type" evidence="4">
    <location>
        <begin position="215"/>
        <end position="312"/>
    </location>
</feature>